<evidence type="ECO:0000313" key="2">
    <source>
        <dbReference type="Proteomes" id="UP000821865"/>
    </source>
</evidence>
<evidence type="ECO:0000313" key="1">
    <source>
        <dbReference type="EMBL" id="KAH7954327.1"/>
    </source>
</evidence>
<accession>A0ACB8CYN1</accession>
<name>A0ACB8CYN1_DERSI</name>
<proteinExistence type="predicted"/>
<organism evidence="1 2">
    <name type="scientific">Dermacentor silvarum</name>
    <name type="common">Tick</name>
    <dbReference type="NCBI Taxonomy" id="543639"/>
    <lineage>
        <taxon>Eukaryota</taxon>
        <taxon>Metazoa</taxon>
        <taxon>Ecdysozoa</taxon>
        <taxon>Arthropoda</taxon>
        <taxon>Chelicerata</taxon>
        <taxon>Arachnida</taxon>
        <taxon>Acari</taxon>
        <taxon>Parasitiformes</taxon>
        <taxon>Ixodida</taxon>
        <taxon>Ixodoidea</taxon>
        <taxon>Ixodidae</taxon>
        <taxon>Rhipicephalinae</taxon>
        <taxon>Dermacentor</taxon>
    </lineage>
</organism>
<protein>
    <submittedName>
        <fullName evidence="1">Uncharacterized protein</fullName>
    </submittedName>
</protein>
<sequence>MPVEYCRSIVYWSVAVGTDRPESRAPQFDNFYGMTSLRKLFDSSQSTAPKTLLVALGGYQSDSVRLTKIARDQHQMASFAKNVLEMLRRHSLNGVALHWVRPEAACRATGRDDDLFTVSAIVDAISKEFSSNAMSQGLVTLLLPADQAVARPLVNALLNTVHYVILQTHLLPLPLKPSGRLCAELAQQATEFIRSLSLSPEQETKVCSGYSLSPLKVTGERRVGQRSNIGRYDFDSKLVGLRSRGQVSDVCGNREEPCKHDLLFSDCLVVYPHSVRPNVFYLFHEKYTLQAIVAHDTPTRNRRKVSLDRCAALFDLDMDNWDIRHACKGFNSTYTHLRHFHASLEGSVSPMQSLRRC</sequence>
<reference evidence="1" key="1">
    <citation type="submission" date="2020-05" db="EMBL/GenBank/DDBJ databases">
        <title>Large-scale comparative analyses of tick genomes elucidate their genetic diversity and vector capacities.</title>
        <authorList>
            <person name="Jia N."/>
            <person name="Wang J."/>
            <person name="Shi W."/>
            <person name="Du L."/>
            <person name="Sun Y."/>
            <person name="Zhan W."/>
            <person name="Jiang J."/>
            <person name="Wang Q."/>
            <person name="Zhang B."/>
            <person name="Ji P."/>
            <person name="Sakyi L.B."/>
            <person name="Cui X."/>
            <person name="Yuan T."/>
            <person name="Jiang B."/>
            <person name="Yang W."/>
            <person name="Lam T.T.-Y."/>
            <person name="Chang Q."/>
            <person name="Ding S."/>
            <person name="Wang X."/>
            <person name="Zhu J."/>
            <person name="Ruan X."/>
            <person name="Zhao L."/>
            <person name="Wei J."/>
            <person name="Que T."/>
            <person name="Du C."/>
            <person name="Cheng J."/>
            <person name="Dai P."/>
            <person name="Han X."/>
            <person name="Huang E."/>
            <person name="Gao Y."/>
            <person name="Liu J."/>
            <person name="Shao H."/>
            <person name="Ye R."/>
            <person name="Li L."/>
            <person name="Wei W."/>
            <person name="Wang X."/>
            <person name="Wang C."/>
            <person name="Yang T."/>
            <person name="Huo Q."/>
            <person name="Li W."/>
            <person name="Guo W."/>
            <person name="Chen H."/>
            <person name="Zhou L."/>
            <person name="Ni X."/>
            <person name="Tian J."/>
            <person name="Zhou Y."/>
            <person name="Sheng Y."/>
            <person name="Liu T."/>
            <person name="Pan Y."/>
            <person name="Xia L."/>
            <person name="Li J."/>
            <person name="Zhao F."/>
            <person name="Cao W."/>
        </authorList>
    </citation>
    <scope>NUCLEOTIDE SEQUENCE</scope>
    <source>
        <strain evidence="1">Dsil-2018</strain>
    </source>
</reference>
<comment type="caution">
    <text evidence="1">The sequence shown here is derived from an EMBL/GenBank/DDBJ whole genome shotgun (WGS) entry which is preliminary data.</text>
</comment>
<dbReference type="Proteomes" id="UP000821865">
    <property type="component" value="Chromosome 4"/>
</dbReference>
<gene>
    <name evidence="1" type="ORF">HPB49_017630</name>
</gene>
<keyword evidence="2" id="KW-1185">Reference proteome</keyword>
<dbReference type="EMBL" id="CM023473">
    <property type="protein sequence ID" value="KAH7954327.1"/>
    <property type="molecule type" value="Genomic_DNA"/>
</dbReference>